<dbReference type="EMBL" id="MHLY01000003">
    <property type="protein sequence ID" value="OGZ19017.1"/>
    <property type="molecule type" value="Genomic_DNA"/>
</dbReference>
<dbReference type="AlphaFoldDB" id="A0A1G2DZP0"/>
<evidence type="ECO:0000313" key="6">
    <source>
        <dbReference type="EMBL" id="OGZ19017.1"/>
    </source>
</evidence>
<name>A0A1G2DZP0_9BACT</name>
<protein>
    <recommendedName>
        <fullName evidence="8">Transcription elongation factor GreA</fullName>
    </recommendedName>
</protein>
<evidence type="ECO:0000256" key="2">
    <source>
        <dbReference type="ARBA" id="ARBA00023015"/>
    </source>
</evidence>
<dbReference type="GO" id="GO:0032784">
    <property type="term" value="P:regulation of DNA-templated transcription elongation"/>
    <property type="evidence" value="ECO:0007669"/>
    <property type="project" value="InterPro"/>
</dbReference>
<dbReference type="InterPro" id="IPR023459">
    <property type="entry name" value="Tscrpt_elong_fac_GreA/B_fam"/>
</dbReference>
<sequence>MTEEQKFYLTKEGLERLKKEYEDLKELKLAKTKGESPKILHSEDLNPEYLAFQEDISFLESRIIELENVFKNAAIINTPKREKQNIIDLGATVMVEVDGQKDEFTLVGSLEANPSVGKISNESPVGKALLGHRVGDNVIVSSPIQTAYKIKKIKYQIA</sequence>
<evidence type="ECO:0000259" key="5">
    <source>
        <dbReference type="Pfam" id="PF03449"/>
    </source>
</evidence>
<comment type="similarity">
    <text evidence="1">Belongs to the GreA/GreB family.</text>
</comment>
<dbReference type="GO" id="GO:0003677">
    <property type="term" value="F:DNA binding"/>
    <property type="evidence" value="ECO:0007669"/>
    <property type="project" value="InterPro"/>
</dbReference>
<evidence type="ECO:0000256" key="3">
    <source>
        <dbReference type="ARBA" id="ARBA00023163"/>
    </source>
</evidence>
<gene>
    <name evidence="6" type="ORF">A2175_01675</name>
</gene>
<dbReference type="GO" id="GO:0070063">
    <property type="term" value="F:RNA polymerase binding"/>
    <property type="evidence" value="ECO:0007669"/>
    <property type="project" value="InterPro"/>
</dbReference>
<dbReference type="InterPro" id="IPR036953">
    <property type="entry name" value="GreA/GreB_C_sf"/>
</dbReference>
<feature type="domain" description="Transcription elongation factor GreA/GreB C-terminal" evidence="4">
    <location>
        <begin position="84"/>
        <end position="155"/>
    </location>
</feature>
<dbReference type="SUPFAM" id="SSF46557">
    <property type="entry name" value="GreA transcript cleavage protein, N-terminal domain"/>
    <property type="match status" value="1"/>
</dbReference>
<dbReference type="Gene3D" id="3.10.50.30">
    <property type="entry name" value="Transcription elongation factor, GreA/GreB, C-terminal domain"/>
    <property type="match status" value="1"/>
</dbReference>
<dbReference type="InterPro" id="IPR022691">
    <property type="entry name" value="Tscrpt_elong_fac_GreA/B_N"/>
</dbReference>
<dbReference type="InterPro" id="IPR001437">
    <property type="entry name" value="Tscrpt_elong_fac_GreA/B_C"/>
</dbReference>
<evidence type="ECO:0000259" key="4">
    <source>
        <dbReference type="Pfam" id="PF01272"/>
    </source>
</evidence>
<evidence type="ECO:0000256" key="1">
    <source>
        <dbReference type="ARBA" id="ARBA00008213"/>
    </source>
</evidence>
<dbReference type="PANTHER" id="PTHR30437:SF4">
    <property type="entry name" value="TRANSCRIPTION ELONGATION FACTOR GREA"/>
    <property type="match status" value="1"/>
</dbReference>
<dbReference type="Proteomes" id="UP000176755">
    <property type="component" value="Unassembled WGS sequence"/>
</dbReference>
<reference evidence="6 7" key="1">
    <citation type="journal article" date="2016" name="Nat. Commun.">
        <title>Thousands of microbial genomes shed light on interconnected biogeochemical processes in an aquifer system.</title>
        <authorList>
            <person name="Anantharaman K."/>
            <person name="Brown C.T."/>
            <person name="Hug L.A."/>
            <person name="Sharon I."/>
            <person name="Castelle C.J."/>
            <person name="Probst A.J."/>
            <person name="Thomas B.C."/>
            <person name="Singh A."/>
            <person name="Wilkins M.J."/>
            <person name="Karaoz U."/>
            <person name="Brodie E.L."/>
            <person name="Williams K.H."/>
            <person name="Hubbard S.S."/>
            <person name="Banfield J.F."/>
        </authorList>
    </citation>
    <scope>NUCLEOTIDE SEQUENCE [LARGE SCALE GENOMIC DNA]</scope>
</reference>
<feature type="domain" description="Transcription elongation factor GreA/GreB N-terminal" evidence="5">
    <location>
        <begin position="8"/>
        <end position="75"/>
    </location>
</feature>
<dbReference type="Pfam" id="PF03449">
    <property type="entry name" value="GreA_GreB_N"/>
    <property type="match status" value="1"/>
</dbReference>
<keyword evidence="2" id="KW-0805">Transcription regulation</keyword>
<accession>A0A1G2DZP0</accession>
<dbReference type="PANTHER" id="PTHR30437">
    <property type="entry name" value="TRANSCRIPTION ELONGATION FACTOR GREA"/>
    <property type="match status" value="1"/>
</dbReference>
<proteinExistence type="inferred from homology"/>
<dbReference type="GO" id="GO:0006354">
    <property type="term" value="P:DNA-templated transcription elongation"/>
    <property type="evidence" value="ECO:0007669"/>
    <property type="project" value="TreeGrafter"/>
</dbReference>
<dbReference type="PIRSF" id="PIRSF006092">
    <property type="entry name" value="GreA_GreB"/>
    <property type="match status" value="1"/>
</dbReference>
<dbReference type="SUPFAM" id="SSF54534">
    <property type="entry name" value="FKBP-like"/>
    <property type="match status" value="1"/>
</dbReference>
<organism evidence="6 7">
    <name type="scientific">Candidatus Nealsonbacteria bacterium RBG_13_42_11</name>
    <dbReference type="NCBI Taxonomy" id="1801663"/>
    <lineage>
        <taxon>Bacteria</taxon>
        <taxon>Candidatus Nealsoniibacteriota</taxon>
    </lineage>
</organism>
<dbReference type="STRING" id="1801663.A2175_01675"/>
<dbReference type="InterPro" id="IPR018151">
    <property type="entry name" value="TF_GreA/GreB_CS"/>
</dbReference>
<evidence type="ECO:0000313" key="7">
    <source>
        <dbReference type="Proteomes" id="UP000176755"/>
    </source>
</evidence>
<comment type="caution">
    <text evidence="6">The sequence shown here is derived from an EMBL/GenBank/DDBJ whole genome shotgun (WGS) entry which is preliminary data.</text>
</comment>
<dbReference type="Gene3D" id="1.10.287.180">
    <property type="entry name" value="Transcription elongation factor, GreA/GreB, N-terminal domain"/>
    <property type="match status" value="1"/>
</dbReference>
<evidence type="ECO:0008006" key="8">
    <source>
        <dbReference type="Google" id="ProtNLM"/>
    </source>
</evidence>
<dbReference type="Pfam" id="PF01272">
    <property type="entry name" value="GreA_GreB"/>
    <property type="match status" value="1"/>
</dbReference>
<keyword evidence="3" id="KW-0804">Transcription</keyword>
<dbReference type="PROSITE" id="PS00830">
    <property type="entry name" value="GREAB_2"/>
    <property type="match status" value="1"/>
</dbReference>
<dbReference type="InterPro" id="IPR036805">
    <property type="entry name" value="Tscrpt_elong_fac_GreA/B_N_sf"/>
</dbReference>